<dbReference type="SUPFAM" id="SSF51161">
    <property type="entry name" value="Trimeric LpxA-like enzymes"/>
    <property type="match status" value="1"/>
</dbReference>
<dbReference type="Gene3D" id="2.160.10.10">
    <property type="entry name" value="Hexapeptide repeat proteins"/>
    <property type="match status" value="1"/>
</dbReference>
<protein>
    <submittedName>
        <fullName evidence="1">Gamma carbonic anhydrase family protein</fullName>
    </submittedName>
</protein>
<dbReference type="Proteomes" id="UP001595699">
    <property type="component" value="Unassembled WGS sequence"/>
</dbReference>
<dbReference type="RefSeq" id="WP_205122359.1">
    <property type="nucleotide sequence ID" value="NZ_JAFBCM010000001.1"/>
</dbReference>
<dbReference type="EMBL" id="JBHRZH010000001">
    <property type="protein sequence ID" value="MFC3759228.1"/>
    <property type="molecule type" value="Genomic_DNA"/>
</dbReference>
<reference evidence="2" key="1">
    <citation type="journal article" date="2019" name="Int. J. Syst. Evol. Microbiol.">
        <title>The Global Catalogue of Microorganisms (GCM) 10K type strain sequencing project: providing services to taxonomists for standard genome sequencing and annotation.</title>
        <authorList>
            <consortium name="The Broad Institute Genomics Platform"/>
            <consortium name="The Broad Institute Genome Sequencing Center for Infectious Disease"/>
            <person name="Wu L."/>
            <person name="Ma J."/>
        </authorList>
    </citation>
    <scope>NUCLEOTIDE SEQUENCE [LARGE SCALE GENOMIC DNA]</scope>
    <source>
        <strain evidence="2">CGMCC 4.7241</strain>
    </source>
</reference>
<dbReference type="InterPro" id="IPR050484">
    <property type="entry name" value="Transf_Hexapept/Carb_Anhydrase"/>
</dbReference>
<gene>
    <name evidence="1" type="ORF">ACFOUW_00120</name>
</gene>
<proteinExistence type="predicted"/>
<evidence type="ECO:0000313" key="2">
    <source>
        <dbReference type="Proteomes" id="UP001595699"/>
    </source>
</evidence>
<sequence length="205" mass="21458">MFIKHRGHEPEVHPSAWVAPNATLVGAVRVGPRARIMYGAVLDAEGSRVEVGEACVIAEHAVLRASAIGDEERPVVVGDHVLVGPHSTVLGCVIERCAYLAASATVLHGAVVGAGACVAVGALVHARSVVPTEFFVPPNTVAIGDPLRVMAPDQREAVVAAIGNVGFTSAAFGVSTRFEDRVARYQQVTEARVAEFGEHANDELL</sequence>
<name>A0ABV7Y3J2_9ACTN</name>
<dbReference type="PANTHER" id="PTHR13061">
    <property type="entry name" value="DYNACTIN SUBUNIT P25"/>
    <property type="match status" value="1"/>
</dbReference>
<comment type="caution">
    <text evidence="1">The sequence shown here is derived from an EMBL/GenBank/DDBJ whole genome shotgun (WGS) entry which is preliminary data.</text>
</comment>
<dbReference type="InterPro" id="IPR011004">
    <property type="entry name" value="Trimer_LpxA-like_sf"/>
</dbReference>
<accession>A0ABV7Y3J2</accession>
<keyword evidence="2" id="KW-1185">Reference proteome</keyword>
<organism evidence="1 2">
    <name type="scientific">Tenggerimyces flavus</name>
    <dbReference type="NCBI Taxonomy" id="1708749"/>
    <lineage>
        <taxon>Bacteria</taxon>
        <taxon>Bacillati</taxon>
        <taxon>Actinomycetota</taxon>
        <taxon>Actinomycetes</taxon>
        <taxon>Propionibacteriales</taxon>
        <taxon>Nocardioidaceae</taxon>
        <taxon>Tenggerimyces</taxon>
    </lineage>
</organism>
<evidence type="ECO:0000313" key="1">
    <source>
        <dbReference type="EMBL" id="MFC3759228.1"/>
    </source>
</evidence>
<dbReference type="PANTHER" id="PTHR13061:SF29">
    <property type="entry name" value="GAMMA CARBONIC ANHYDRASE-LIKE 1, MITOCHONDRIAL-RELATED"/>
    <property type="match status" value="1"/>
</dbReference>